<accession>A0A0K9P8M9</accession>
<sequence length="547" mass="61554">MNTVISRRDLQAAISKAAELRELHATLTHGTNTSLRMLSGTSPCLLSKTSGEDYPVFTPSYSGDSFLANRNRRTLSEEIWTGRLVEGDVRTKECQNHIGRPPLPPQSNISGRDSFKLSRPTDSTELATCNKCRPAIISVEDIAGDTKNKKKNKMLTMMGHRRSTTMSTDTHLSSSSVQLPMKTRPSIVSWLFPRPKKTSSSSKAETVEPEANDCGIQTLELLKKEAREAKMSRDVALAEAGEMKLTLEDLKTKMTQLETYCKDLKNTYRQTVYGKRDIKTSSTSSPGYLTRRRGISGRKKFTGDNSSSGSNNSTDLAMPVSYEVMLEGFLQIVSEARSAVTQFCKTLIDPVTGLKELPGNLTSLLFPESSSSSGGSIYKLEAVITQSLYQDFENCVFQNNGHPKFLNPQKERREKFATFVSLRNLTWNQVLDKGTNFYSEDFSKFCDFKMNRVVTTLLDRSSTPWHEELLHSFFVSTKCVWLVHLLAFSFDPPLAILRVGENFRFDAAYMRDVKTKGYTNARVKFMVTPGFYVREKVIKCKVFCTHK</sequence>
<reference evidence="5" key="1">
    <citation type="journal article" date="2016" name="Nature">
        <title>The genome of the seagrass Zostera marina reveals angiosperm adaptation to the sea.</title>
        <authorList>
            <person name="Olsen J.L."/>
            <person name="Rouze P."/>
            <person name="Verhelst B."/>
            <person name="Lin Y.-C."/>
            <person name="Bayer T."/>
            <person name="Collen J."/>
            <person name="Dattolo E."/>
            <person name="De Paoli E."/>
            <person name="Dittami S."/>
            <person name="Maumus F."/>
            <person name="Michel G."/>
            <person name="Kersting A."/>
            <person name="Lauritano C."/>
            <person name="Lohaus R."/>
            <person name="Toepel M."/>
            <person name="Tonon T."/>
            <person name="Vanneste K."/>
            <person name="Amirebrahimi M."/>
            <person name="Brakel J."/>
            <person name="Bostroem C."/>
            <person name="Chovatia M."/>
            <person name="Grimwood J."/>
            <person name="Jenkins J.W."/>
            <person name="Jueterbock A."/>
            <person name="Mraz A."/>
            <person name="Stam W.T."/>
            <person name="Tice H."/>
            <person name="Bornberg-Bauer E."/>
            <person name="Green P.J."/>
            <person name="Pearson G.A."/>
            <person name="Procaccini G."/>
            <person name="Duarte C.M."/>
            <person name="Schmutz J."/>
            <person name="Reusch T.B.H."/>
            <person name="Van de Peer Y."/>
        </authorList>
    </citation>
    <scope>NUCLEOTIDE SEQUENCE [LARGE SCALE GENOMIC DNA]</scope>
    <source>
        <strain evidence="5">cv. Finnish</strain>
    </source>
</reference>
<evidence type="ECO:0000313" key="5">
    <source>
        <dbReference type="Proteomes" id="UP000036987"/>
    </source>
</evidence>
<gene>
    <name evidence="4" type="ORF">ZOSMA_320G00120</name>
</gene>
<keyword evidence="5" id="KW-1185">Reference proteome</keyword>
<evidence type="ECO:0000259" key="3">
    <source>
        <dbReference type="Pfam" id="PF24994"/>
    </source>
</evidence>
<dbReference type="EMBL" id="LFYR01001035">
    <property type="protein sequence ID" value="KMZ65413.1"/>
    <property type="molecule type" value="Genomic_DNA"/>
</dbReference>
<dbReference type="Proteomes" id="UP000036987">
    <property type="component" value="Unassembled WGS sequence"/>
</dbReference>
<organism evidence="4 5">
    <name type="scientific">Zostera marina</name>
    <name type="common">Eelgrass</name>
    <dbReference type="NCBI Taxonomy" id="29655"/>
    <lineage>
        <taxon>Eukaryota</taxon>
        <taxon>Viridiplantae</taxon>
        <taxon>Streptophyta</taxon>
        <taxon>Embryophyta</taxon>
        <taxon>Tracheophyta</taxon>
        <taxon>Spermatophyta</taxon>
        <taxon>Magnoliopsida</taxon>
        <taxon>Liliopsida</taxon>
        <taxon>Zosteraceae</taxon>
        <taxon>Zostera</taxon>
    </lineage>
</organism>
<evidence type="ECO:0000313" key="4">
    <source>
        <dbReference type="EMBL" id="KMZ65413.1"/>
    </source>
</evidence>
<proteinExistence type="predicted"/>
<name>A0A0K9P8M9_ZOSMR</name>
<dbReference type="OMA" id="KLKPQTC"/>
<dbReference type="PANTHER" id="PTHR31029:SF3">
    <property type="entry name" value="IRK-INTERACTING PROTEIN"/>
    <property type="match status" value="1"/>
</dbReference>
<evidence type="ECO:0000256" key="1">
    <source>
        <dbReference type="SAM" id="Coils"/>
    </source>
</evidence>
<feature type="region of interest" description="Disordered" evidence="2">
    <location>
        <begin position="278"/>
        <end position="314"/>
    </location>
</feature>
<evidence type="ECO:0000256" key="2">
    <source>
        <dbReference type="SAM" id="MobiDB-lite"/>
    </source>
</evidence>
<comment type="caution">
    <text evidence="4">The sequence shown here is derived from an EMBL/GenBank/DDBJ whole genome shotgun (WGS) entry which is preliminary data.</text>
</comment>
<dbReference type="AlphaFoldDB" id="A0A0K9P8M9"/>
<protein>
    <recommendedName>
        <fullName evidence="3">GIL1/IRKI C-terminal domain-containing protein</fullName>
    </recommendedName>
</protein>
<keyword evidence="1" id="KW-0175">Coiled coil</keyword>
<feature type="compositionally biased region" description="Basic residues" evidence="2">
    <location>
        <begin position="290"/>
        <end position="300"/>
    </location>
</feature>
<feature type="region of interest" description="Disordered" evidence="2">
    <location>
        <begin position="96"/>
        <end position="120"/>
    </location>
</feature>
<dbReference type="InterPro" id="IPR042316">
    <property type="entry name" value="IRKI-like"/>
</dbReference>
<dbReference type="OrthoDB" id="785851at2759"/>
<feature type="coiled-coil region" evidence="1">
    <location>
        <begin position="219"/>
        <end position="267"/>
    </location>
</feature>
<dbReference type="Pfam" id="PF24994">
    <property type="entry name" value="GIL1_IRKI_C"/>
    <property type="match status" value="1"/>
</dbReference>
<feature type="domain" description="GIL1/IRKI C-terminal" evidence="3">
    <location>
        <begin position="496"/>
        <end position="543"/>
    </location>
</feature>
<dbReference type="PANTHER" id="PTHR31029">
    <property type="entry name" value="CYCLIN-DEPENDENT KINASE-LIKE PROTEIN"/>
    <property type="match status" value="1"/>
</dbReference>
<feature type="compositionally biased region" description="Low complexity" evidence="2">
    <location>
        <begin position="303"/>
        <end position="314"/>
    </location>
</feature>
<dbReference type="InterPro" id="IPR056813">
    <property type="entry name" value="GIL1_IRKI_C"/>
</dbReference>